<reference evidence="2" key="1">
    <citation type="submission" date="2020-11" db="EMBL/GenBank/DDBJ databases">
        <authorList>
            <person name="Tran Van P."/>
        </authorList>
    </citation>
    <scope>NUCLEOTIDE SEQUENCE</scope>
</reference>
<dbReference type="EMBL" id="OE839235">
    <property type="protein sequence ID" value="CAD7586315.1"/>
    <property type="molecule type" value="Genomic_DNA"/>
</dbReference>
<name>A0A7R9JNS3_TIMGE</name>
<protein>
    <submittedName>
        <fullName evidence="2">Uncharacterized protein</fullName>
    </submittedName>
</protein>
<accession>A0A7R9JNS3</accession>
<evidence type="ECO:0000256" key="1">
    <source>
        <dbReference type="SAM" id="MobiDB-lite"/>
    </source>
</evidence>
<feature type="region of interest" description="Disordered" evidence="1">
    <location>
        <begin position="1"/>
        <end position="34"/>
    </location>
</feature>
<evidence type="ECO:0000313" key="2">
    <source>
        <dbReference type="EMBL" id="CAD7586315.1"/>
    </source>
</evidence>
<proteinExistence type="predicted"/>
<sequence length="112" mass="12185">MLSSTAEDGEIEERSVSGGVDEIHHQTISRGRSPETTINIHVNTLIVVPVSFTFSATSLVSETLRSNVRAKRVKLDSSTVIVLRKKVNITTGLPSFTSTRPPKLGLFSAKSY</sequence>
<dbReference type="AlphaFoldDB" id="A0A7R9JNS3"/>
<gene>
    <name evidence="2" type="ORF">TGEB3V08_LOCUS692</name>
</gene>
<organism evidence="2">
    <name type="scientific">Timema genevievae</name>
    <name type="common">Walking stick</name>
    <dbReference type="NCBI Taxonomy" id="629358"/>
    <lineage>
        <taxon>Eukaryota</taxon>
        <taxon>Metazoa</taxon>
        <taxon>Ecdysozoa</taxon>
        <taxon>Arthropoda</taxon>
        <taxon>Hexapoda</taxon>
        <taxon>Insecta</taxon>
        <taxon>Pterygota</taxon>
        <taxon>Neoptera</taxon>
        <taxon>Polyneoptera</taxon>
        <taxon>Phasmatodea</taxon>
        <taxon>Timematodea</taxon>
        <taxon>Timematoidea</taxon>
        <taxon>Timematidae</taxon>
        <taxon>Timema</taxon>
    </lineage>
</organism>